<dbReference type="Proteomes" id="UP000724268">
    <property type="component" value="Unassembled WGS sequence"/>
</dbReference>
<keyword evidence="2" id="KW-1185">Reference proteome</keyword>
<accession>A0ABS6ZUV4</accession>
<protein>
    <submittedName>
        <fullName evidence="1">Uncharacterized protein</fullName>
    </submittedName>
</protein>
<reference evidence="1 2" key="1">
    <citation type="submission" date="2021-07" db="EMBL/GenBank/DDBJ databases">
        <title>Thermus aquaticus gen. n. and sp. n., a nonsporulating extreme thermophile.</title>
        <authorList>
            <person name="Hu C.-J."/>
            <person name="Li W.-J."/>
            <person name="Xian W.-D."/>
        </authorList>
    </citation>
    <scope>NUCLEOTIDE SEQUENCE [LARGE SCALE GENOMIC DNA]</scope>
    <source>
        <strain evidence="1 2">SYSU G05001</strain>
    </source>
</reference>
<name>A0ABS6ZUV4_9DEIN</name>
<dbReference type="RefSeq" id="WP_219758724.1">
    <property type="nucleotide sequence ID" value="NZ_JAHXRS010000002.1"/>
</dbReference>
<comment type="caution">
    <text evidence="1">The sequence shown here is derived from an EMBL/GenBank/DDBJ whole genome shotgun (WGS) entry which is preliminary data.</text>
</comment>
<evidence type="ECO:0000313" key="2">
    <source>
        <dbReference type="Proteomes" id="UP000724268"/>
    </source>
</evidence>
<sequence>MNIQIYSQEGNEIVPGNIQKITGKSSDTSDEVGQLFEKVKIEVLTVRGFTVYWETLELGWQWSEHARPVVGDDGCQRFHVKIFLAGRQQVRMDDRTEMEFGPADVAAIHPGHDAWVVERVDRAGGRRKATRMSLVRRPRRKGDKTWLRILKLLSARS</sequence>
<gene>
    <name evidence="1" type="ORF">KZX47_01485</name>
</gene>
<organism evidence="1 2">
    <name type="scientific">Thermus brevis</name>
    <dbReference type="NCBI Taxonomy" id="2862456"/>
    <lineage>
        <taxon>Bacteria</taxon>
        <taxon>Thermotogati</taxon>
        <taxon>Deinococcota</taxon>
        <taxon>Deinococci</taxon>
        <taxon>Thermales</taxon>
        <taxon>Thermaceae</taxon>
        <taxon>Thermus</taxon>
    </lineage>
</organism>
<evidence type="ECO:0000313" key="1">
    <source>
        <dbReference type="EMBL" id="MBW6393836.1"/>
    </source>
</evidence>
<proteinExistence type="predicted"/>
<dbReference type="EMBL" id="JAHXRS010000002">
    <property type="protein sequence ID" value="MBW6393836.1"/>
    <property type="molecule type" value="Genomic_DNA"/>
</dbReference>